<evidence type="ECO:0000313" key="2">
    <source>
        <dbReference type="Proteomes" id="UP000076925"/>
    </source>
</evidence>
<dbReference type="Proteomes" id="UP000076925">
    <property type="component" value="Unassembled WGS sequence"/>
</dbReference>
<proteinExistence type="predicted"/>
<name>A0A139X1X7_9CYAN</name>
<protein>
    <submittedName>
        <fullName evidence="1">Uncharacterized protein</fullName>
    </submittedName>
</protein>
<dbReference type="EMBL" id="ANNX02000040">
    <property type="protein sequence ID" value="KYC38660.1"/>
    <property type="molecule type" value="Genomic_DNA"/>
</dbReference>
<dbReference type="OrthoDB" id="514161at2"/>
<dbReference type="SUPFAM" id="SSF141086">
    <property type="entry name" value="Agglutinin HPA-like"/>
    <property type="match status" value="1"/>
</dbReference>
<accession>A0A139X1X7</accession>
<dbReference type="RefSeq" id="WP_017746654.1">
    <property type="nucleotide sequence ID" value="NZ_KQ976354.1"/>
</dbReference>
<sequence>MAQKILYGIVSEDGTKQGGEGFEVKSSEPGSYVITFSQPFLTPPSVVATLKDWGADNQIIVKDIDPNKFEVAIWDLGIKQQSVAGSPELAVTKEKSAFNFIAIGEGN</sequence>
<comment type="caution">
    <text evidence="1">The sequence shown here is derived from an EMBL/GenBank/DDBJ whole genome shotgun (WGS) entry which is preliminary data.</text>
</comment>
<reference evidence="1 2" key="1">
    <citation type="journal article" date="2013" name="Genome Biol. Evol.">
        <title>Genomes of Stigonematalean cyanobacteria (subsection V) and the evolution of oxygenic photosynthesis from prokaryotes to plastids.</title>
        <authorList>
            <person name="Dagan T."/>
            <person name="Roettger M."/>
            <person name="Stucken K."/>
            <person name="Landan G."/>
            <person name="Koch R."/>
            <person name="Major P."/>
            <person name="Gould S.B."/>
            <person name="Goremykin V.V."/>
            <person name="Rippka R."/>
            <person name="Tandeau de Marsac N."/>
            <person name="Gugger M."/>
            <person name="Lockhart P.J."/>
            <person name="Allen J.F."/>
            <person name="Brune I."/>
            <person name="Maus I."/>
            <person name="Puhler A."/>
            <person name="Martin W.F."/>
        </authorList>
    </citation>
    <scope>NUCLEOTIDE SEQUENCE [LARGE SCALE GENOMIC DNA]</scope>
    <source>
        <strain evidence="1 2">PCC 7110</strain>
    </source>
</reference>
<gene>
    <name evidence="1" type="ORF">WA1_36410</name>
</gene>
<organism evidence="1 2">
    <name type="scientific">Scytonema hofmannii PCC 7110</name>
    <dbReference type="NCBI Taxonomy" id="128403"/>
    <lineage>
        <taxon>Bacteria</taxon>
        <taxon>Bacillati</taxon>
        <taxon>Cyanobacteriota</taxon>
        <taxon>Cyanophyceae</taxon>
        <taxon>Nostocales</taxon>
        <taxon>Scytonemataceae</taxon>
        <taxon>Scytonema</taxon>
    </lineage>
</organism>
<dbReference type="InterPro" id="IPR037221">
    <property type="entry name" value="H-type_lectin_dom_sf"/>
</dbReference>
<keyword evidence="2" id="KW-1185">Reference proteome</keyword>
<evidence type="ECO:0000313" key="1">
    <source>
        <dbReference type="EMBL" id="KYC38660.1"/>
    </source>
</evidence>
<dbReference type="AlphaFoldDB" id="A0A139X1X7"/>